<evidence type="ECO:0000313" key="1">
    <source>
        <dbReference type="EMBL" id="KAJ8882166.1"/>
    </source>
</evidence>
<name>A0ABQ9HCW5_9NEOP</name>
<dbReference type="EMBL" id="JARBHB010000006">
    <property type="protein sequence ID" value="KAJ8882166.1"/>
    <property type="molecule type" value="Genomic_DNA"/>
</dbReference>
<protein>
    <submittedName>
        <fullName evidence="1">Uncharacterized protein</fullName>
    </submittedName>
</protein>
<evidence type="ECO:0000313" key="2">
    <source>
        <dbReference type="Proteomes" id="UP001159363"/>
    </source>
</evidence>
<comment type="caution">
    <text evidence="1">The sequence shown here is derived from an EMBL/GenBank/DDBJ whole genome shotgun (WGS) entry which is preliminary data.</text>
</comment>
<organism evidence="1 2">
    <name type="scientific">Dryococelus australis</name>
    <dbReference type="NCBI Taxonomy" id="614101"/>
    <lineage>
        <taxon>Eukaryota</taxon>
        <taxon>Metazoa</taxon>
        <taxon>Ecdysozoa</taxon>
        <taxon>Arthropoda</taxon>
        <taxon>Hexapoda</taxon>
        <taxon>Insecta</taxon>
        <taxon>Pterygota</taxon>
        <taxon>Neoptera</taxon>
        <taxon>Polyneoptera</taxon>
        <taxon>Phasmatodea</taxon>
        <taxon>Verophasmatodea</taxon>
        <taxon>Anareolatae</taxon>
        <taxon>Phasmatidae</taxon>
        <taxon>Eurycanthinae</taxon>
        <taxon>Dryococelus</taxon>
    </lineage>
</organism>
<accession>A0ABQ9HCW5</accession>
<reference evidence="1 2" key="1">
    <citation type="submission" date="2023-02" db="EMBL/GenBank/DDBJ databases">
        <title>LHISI_Scaffold_Assembly.</title>
        <authorList>
            <person name="Stuart O.P."/>
            <person name="Cleave R."/>
            <person name="Magrath M.J.L."/>
            <person name="Mikheyev A.S."/>
        </authorList>
    </citation>
    <scope>NUCLEOTIDE SEQUENCE [LARGE SCALE GENOMIC DNA]</scope>
    <source>
        <strain evidence="1">Daus_M_001</strain>
        <tissue evidence="1">Leg muscle</tissue>
    </source>
</reference>
<sequence length="626" mass="70673">MNQILSGKKIKTFTPVIHGKNDIKVMESDAASARGTISSQAFSAPHLSQLRDDCVKREPCRRVHLNDWVCANGTIPGSACKIPECDASGYFTRGAALNHACMRHLWNQKRILPHRRTVYVNNLELKLGSPNFAILLCIDFIVAVETPILKNKNKKSSFVAHFIKEITPEQYYTVQHRPLEEIGFTIHFAMNPRRVFRSNHRNGRAGCALNSDVVGSEGLDLSRKAGRGLGELWSIMAGAWGRPWPASLEEGIGAPHRPRLPVVLACRRAHAQKERERESDMLGTARQSPPHELSHWFKAQKLGSNMGNSLRRCEWEESVILCLTGGRAASLRGTDDSLTLSWRGQAWGIAYCLPERTIPRVKRARTRAARVWYYAECFRNKRNTYGKHAIERGCYHSQPPTERDWRKTGPVLWILHTTQKNCKCSMTVLSKNPDLLSVPRSVGRRFLRPRPDVKLYVSTTYRAGRRLAGHSLSDITRAGERHSACAAQAKVSVPGNTTSAPHFNAHYLLHTPRPGNSDKREEHGHKTRKRILLLDSTHELSVVHISDIDGTTSTISRNNISACLVKGITFNEVVADSTGSRLRLKICQHYYYRNLYPPFHMYHPCVVMREHIGAGINYTRLLQNNC</sequence>
<keyword evidence="2" id="KW-1185">Reference proteome</keyword>
<dbReference type="Proteomes" id="UP001159363">
    <property type="component" value="Chromosome 5"/>
</dbReference>
<proteinExistence type="predicted"/>
<gene>
    <name evidence="1" type="ORF">PR048_018654</name>
</gene>